<sequence>MIAPSNNDNDCELQEFFKVIWLDDQVGKNEEALELQSKLQSSLFHCSVLIAFEDAKECEEYLRQYDDDEKIVWIVSRNLGQTCIPNVHDLLAISVIYVYRFDKKVHEVWARQYKKILAVTYDVTELFPKLSLHGRMQDRLLCSFSDFTADEQSSTKLNVEFMYSQLIVDILMQITPLSTDQKQFIEMCKNEYRNDKCALSRIDEFVLKYEPKYASWWYTCDSFVYRLLNKAFRLKDIDMLFLFRFFIRDLYEQLQELSYSGEPENVLRVYRGQSLKPDEFERLNSSIGGFISLNSFISTSRHRTLAEVYAGPTGVLFEIECHSLHLSSKEATKRPFGDISSMSSFGDTEAEVLFMPGSVFRLDDIKSDNSNISVIKLILIANDATNYPLKQLHQYMQNHLLHEENNWAKLIGLGTLLKEMGKRDKAGQYYRKLLDFSSEKENVTDYVRHAMDMHDNEEPNDEQLNCFLKELVKFRQNFPENDRNIINCHGLIAETYRRRNNMQLAFEHCQISLLLALDNGNYPLLIAARYQALGFLYDAQGNDAQLALENHRHSLAIRENYLPKYHADLADAYKYVALVYHRMKAYQESLNYDKKTLEIQMHCLTHSHHDLAFTYWRIGSCYNLLKQYQQAKQYYQQAFTIFQKSPARVNETLIQMERIMQNNEKLLLVD</sequence>
<evidence type="ECO:0000313" key="6">
    <source>
        <dbReference type="Proteomes" id="UP000663829"/>
    </source>
</evidence>
<dbReference type="SMART" id="SM00028">
    <property type="entry name" value="TPR"/>
    <property type="match status" value="5"/>
</dbReference>
<gene>
    <name evidence="4" type="ORF">GPM918_LOCUS17192</name>
    <name evidence="5" type="ORF">SRO942_LOCUS17197</name>
</gene>
<dbReference type="Proteomes" id="UP000663829">
    <property type="component" value="Unassembled WGS sequence"/>
</dbReference>
<dbReference type="PANTHER" id="PTHR45641:SF19">
    <property type="entry name" value="NEPHROCYSTIN-3"/>
    <property type="match status" value="1"/>
</dbReference>
<dbReference type="SUPFAM" id="SSF48452">
    <property type="entry name" value="TPR-like"/>
    <property type="match status" value="2"/>
</dbReference>
<evidence type="ECO:0000313" key="5">
    <source>
        <dbReference type="EMBL" id="CAF3836763.1"/>
    </source>
</evidence>
<dbReference type="Gene3D" id="3.90.176.10">
    <property type="entry name" value="Toxin ADP-ribosyltransferase, Chain A, domain 1"/>
    <property type="match status" value="1"/>
</dbReference>
<name>A0A814LQ94_9BILA</name>
<comment type="caution">
    <text evidence="4">The sequence shown here is derived from an EMBL/GenBank/DDBJ whole genome shotgun (WGS) entry which is preliminary data.</text>
</comment>
<dbReference type="PANTHER" id="PTHR45641">
    <property type="entry name" value="TETRATRICOPEPTIDE REPEAT PROTEIN (AFU_ORTHOLOGUE AFUA_6G03870)"/>
    <property type="match status" value="1"/>
</dbReference>
<dbReference type="PROSITE" id="PS51996">
    <property type="entry name" value="TR_MART"/>
    <property type="match status" value="1"/>
</dbReference>
<keyword evidence="1" id="KW-0677">Repeat</keyword>
<reference evidence="4" key="1">
    <citation type="submission" date="2021-02" db="EMBL/GenBank/DDBJ databases">
        <authorList>
            <person name="Nowell W R."/>
        </authorList>
    </citation>
    <scope>NUCLEOTIDE SEQUENCE</scope>
</reference>
<dbReference type="PROSITE" id="PS50005">
    <property type="entry name" value="TPR"/>
    <property type="match status" value="1"/>
</dbReference>
<evidence type="ECO:0008006" key="7">
    <source>
        <dbReference type="Google" id="ProtNLM"/>
    </source>
</evidence>
<dbReference type="AlphaFoldDB" id="A0A814LQ94"/>
<protein>
    <recommendedName>
        <fullName evidence="7">NAD(P)(+)--arginine ADP-ribosyltransferase</fullName>
    </recommendedName>
</protein>
<dbReference type="SUPFAM" id="SSF56399">
    <property type="entry name" value="ADP-ribosylation"/>
    <property type="match status" value="1"/>
</dbReference>
<dbReference type="InterPro" id="IPR019734">
    <property type="entry name" value="TPR_rpt"/>
</dbReference>
<dbReference type="Proteomes" id="UP000681722">
    <property type="component" value="Unassembled WGS sequence"/>
</dbReference>
<organism evidence="4 6">
    <name type="scientific">Didymodactylos carnosus</name>
    <dbReference type="NCBI Taxonomy" id="1234261"/>
    <lineage>
        <taxon>Eukaryota</taxon>
        <taxon>Metazoa</taxon>
        <taxon>Spiralia</taxon>
        <taxon>Gnathifera</taxon>
        <taxon>Rotifera</taxon>
        <taxon>Eurotatoria</taxon>
        <taxon>Bdelloidea</taxon>
        <taxon>Philodinida</taxon>
        <taxon>Philodinidae</taxon>
        <taxon>Didymodactylos</taxon>
    </lineage>
</organism>
<feature type="repeat" description="TPR" evidence="3">
    <location>
        <begin position="612"/>
        <end position="645"/>
    </location>
</feature>
<accession>A0A814LQ94</accession>
<dbReference type="InterPro" id="IPR011990">
    <property type="entry name" value="TPR-like_helical_dom_sf"/>
</dbReference>
<proteinExistence type="predicted"/>
<dbReference type="EMBL" id="CAJNOQ010004673">
    <property type="protein sequence ID" value="CAF1069358.1"/>
    <property type="molecule type" value="Genomic_DNA"/>
</dbReference>
<evidence type="ECO:0000256" key="1">
    <source>
        <dbReference type="ARBA" id="ARBA00022737"/>
    </source>
</evidence>
<keyword evidence="2 3" id="KW-0802">TPR repeat</keyword>
<evidence type="ECO:0000256" key="2">
    <source>
        <dbReference type="ARBA" id="ARBA00022803"/>
    </source>
</evidence>
<dbReference type="EMBL" id="CAJOBC010004675">
    <property type="protein sequence ID" value="CAF3836763.1"/>
    <property type="molecule type" value="Genomic_DNA"/>
</dbReference>
<evidence type="ECO:0000256" key="3">
    <source>
        <dbReference type="PROSITE-ProRule" id="PRU00339"/>
    </source>
</evidence>
<dbReference type="Pfam" id="PF13424">
    <property type="entry name" value="TPR_12"/>
    <property type="match status" value="1"/>
</dbReference>
<keyword evidence="6" id="KW-1185">Reference proteome</keyword>
<dbReference type="Gene3D" id="1.25.40.10">
    <property type="entry name" value="Tetratricopeptide repeat domain"/>
    <property type="match status" value="2"/>
</dbReference>
<evidence type="ECO:0000313" key="4">
    <source>
        <dbReference type="EMBL" id="CAF1069358.1"/>
    </source>
</evidence>